<proteinExistence type="predicted"/>
<keyword evidence="2" id="KW-1185">Reference proteome</keyword>
<reference evidence="1 2" key="1">
    <citation type="submission" date="2020-08" db="EMBL/GenBank/DDBJ databases">
        <title>Genome public.</title>
        <authorList>
            <person name="Liu C."/>
            <person name="Sun Q."/>
        </authorList>
    </citation>
    <scope>NUCLEOTIDE SEQUENCE [LARGE SCALE GENOMIC DNA]</scope>
    <source>
        <strain evidence="1 2">NSJ-6</strain>
    </source>
</reference>
<organism evidence="1 2">
    <name type="scientific">Clostridium hominis</name>
    <dbReference type="NCBI Taxonomy" id="2763036"/>
    <lineage>
        <taxon>Bacteria</taxon>
        <taxon>Bacillati</taxon>
        <taxon>Bacillota</taxon>
        <taxon>Clostridia</taxon>
        <taxon>Eubacteriales</taxon>
        <taxon>Clostridiaceae</taxon>
        <taxon>Clostridium</taxon>
    </lineage>
</organism>
<dbReference type="EMBL" id="JACOOO010000004">
    <property type="protein sequence ID" value="MBC5627734.1"/>
    <property type="molecule type" value="Genomic_DNA"/>
</dbReference>
<accession>A0ABR7D8M0</accession>
<comment type="caution">
    <text evidence="1">The sequence shown here is derived from an EMBL/GenBank/DDBJ whole genome shotgun (WGS) entry which is preliminary data.</text>
</comment>
<dbReference type="RefSeq" id="WP_186859217.1">
    <property type="nucleotide sequence ID" value="NZ_JACOOO010000004.1"/>
</dbReference>
<protein>
    <submittedName>
        <fullName evidence="1">Uncharacterized protein</fullName>
    </submittedName>
</protein>
<name>A0ABR7D8M0_9CLOT</name>
<evidence type="ECO:0000313" key="2">
    <source>
        <dbReference type="Proteomes" id="UP000596929"/>
    </source>
</evidence>
<sequence length="178" mass="20698">MKLKFNKTLFGWSIADEQGIIVAKIKNKELLGPAKNIIDKDGNIVFTTDIINLPSKNEDWNCANSIKYIIYQKEDEIATATFSYAKTPERTTLQKFALRPPQIDIMEVETPYGLLKIKRQKDNSILIYKDEKNLGMVTSFFSFKAKYLEFIEEYEPTFLASLYMLIDYMMHEDDLIIV</sequence>
<dbReference type="Proteomes" id="UP000596929">
    <property type="component" value="Unassembled WGS sequence"/>
</dbReference>
<evidence type="ECO:0000313" key="1">
    <source>
        <dbReference type="EMBL" id="MBC5627734.1"/>
    </source>
</evidence>
<gene>
    <name evidence="1" type="ORF">H8S20_02395</name>
</gene>